<dbReference type="PANTHER" id="PTHR45982:SF1">
    <property type="entry name" value="REGULATOR OF CHROMOSOME CONDENSATION"/>
    <property type="match status" value="1"/>
</dbReference>
<dbReference type="InterPro" id="IPR000408">
    <property type="entry name" value="Reg_chr_condens"/>
</dbReference>
<gene>
    <name evidence="2" type="ORF">ACFQE5_11040</name>
</gene>
<comment type="caution">
    <text evidence="2">The sequence shown here is derived from an EMBL/GenBank/DDBJ whole genome shotgun (WGS) entry which is preliminary data.</text>
</comment>
<evidence type="ECO:0000256" key="1">
    <source>
        <dbReference type="SAM" id="SignalP"/>
    </source>
</evidence>
<dbReference type="PROSITE" id="PS50012">
    <property type="entry name" value="RCC1_3"/>
    <property type="match status" value="3"/>
</dbReference>
<feature type="chain" id="PRO_5046674973" evidence="1">
    <location>
        <begin position="21"/>
        <end position="383"/>
    </location>
</feature>
<keyword evidence="1" id="KW-0732">Signal</keyword>
<accession>A0ABW1J332</accession>
<dbReference type="Pfam" id="PF00415">
    <property type="entry name" value="RCC1"/>
    <property type="match status" value="2"/>
</dbReference>
<dbReference type="Gene3D" id="2.130.10.30">
    <property type="entry name" value="Regulator of chromosome condensation 1/beta-lactamase-inhibitor protein II"/>
    <property type="match status" value="2"/>
</dbReference>
<dbReference type="EMBL" id="JBHSQW010000025">
    <property type="protein sequence ID" value="MFC5994745.1"/>
    <property type="molecule type" value="Genomic_DNA"/>
</dbReference>
<dbReference type="PROSITE" id="PS51257">
    <property type="entry name" value="PROKAR_LIPOPROTEIN"/>
    <property type="match status" value="1"/>
</dbReference>
<keyword evidence="3" id="KW-1185">Reference proteome</keyword>
<protein>
    <submittedName>
        <fullName evidence="2">RCC1 domain-containing protein</fullName>
    </submittedName>
</protein>
<name>A0ABW1J332_9PSEU</name>
<organism evidence="2 3">
    <name type="scientific">Pseudonocardia hispaniensis</name>
    <dbReference type="NCBI Taxonomy" id="904933"/>
    <lineage>
        <taxon>Bacteria</taxon>
        <taxon>Bacillati</taxon>
        <taxon>Actinomycetota</taxon>
        <taxon>Actinomycetes</taxon>
        <taxon>Pseudonocardiales</taxon>
        <taxon>Pseudonocardiaceae</taxon>
        <taxon>Pseudonocardia</taxon>
    </lineage>
</organism>
<dbReference type="InterPro" id="IPR009091">
    <property type="entry name" value="RCC1/BLIP-II"/>
</dbReference>
<evidence type="ECO:0000313" key="3">
    <source>
        <dbReference type="Proteomes" id="UP001596302"/>
    </source>
</evidence>
<sequence>MTLRVFAAAAALGVLSGCSAADRAVLAAPRCADADAAPQPVRHAPGRVVAVAPAFSTPEVTGLIPGWDDVVSVASTGHTVAAVHADGTVSVYGLGHLGSLGDGVRERHVVTEPQPVPGITDAVSVHPVGSAFVVVRADGTVLMWGDAFLANGGVRGAAQAQPSPVPVAGASRIVDVATGDLQVLALRADGQVTGWGINLTDVLGDRQGTTVRTLRDRPGLLGIANAGGAGIGATGAGEVCAWGSNVHGLLGAQPRGGQTPGAVRVGALSGIVQVAAGTDVAFALDEAGAVWAWGRGAQGVLGDGDASDHVSADPRPVPGLPPIRWIGAYGLTAYAIDRDGGLWAWGSGLVVGELAAGAVTAPIRIDLPGPAAMVSGNHVLLAD</sequence>
<dbReference type="SUPFAM" id="SSF50985">
    <property type="entry name" value="RCC1/BLIP-II"/>
    <property type="match status" value="1"/>
</dbReference>
<dbReference type="Proteomes" id="UP001596302">
    <property type="component" value="Unassembled WGS sequence"/>
</dbReference>
<proteinExistence type="predicted"/>
<dbReference type="InterPro" id="IPR051553">
    <property type="entry name" value="Ran_GTPase-activating"/>
</dbReference>
<evidence type="ECO:0000313" key="2">
    <source>
        <dbReference type="EMBL" id="MFC5994745.1"/>
    </source>
</evidence>
<dbReference type="RefSeq" id="WP_379584769.1">
    <property type="nucleotide sequence ID" value="NZ_JBHSQW010000025.1"/>
</dbReference>
<feature type="signal peptide" evidence="1">
    <location>
        <begin position="1"/>
        <end position="20"/>
    </location>
</feature>
<dbReference type="PANTHER" id="PTHR45982">
    <property type="entry name" value="REGULATOR OF CHROMOSOME CONDENSATION"/>
    <property type="match status" value="1"/>
</dbReference>
<reference evidence="3" key="1">
    <citation type="journal article" date="2019" name="Int. J. Syst. Evol. Microbiol.">
        <title>The Global Catalogue of Microorganisms (GCM) 10K type strain sequencing project: providing services to taxonomists for standard genome sequencing and annotation.</title>
        <authorList>
            <consortium name="The Broad Institute Genomics Platform"/>
            <consortium name="The Broad Institute Genome Sequencing Center for Infectious Disease"/>
            <person name="Wu L."/>
            <person name="Ma J."/>
        </authorList>
    </citation>
    <scope>NUCLEOTIDE SEQUENCE [LARGE SCALE GENOMIC DNA]</scope>
    <source>
        <strain evidence="3">CCM 8391</strain>
    </source>
</reference>